<dbReference type="STRING" id="39946.B8AAN7"/>
<dbReference type="Gene3D" id="3.40.50.1110">
    <property type="entry name" value="SGNH hydrolase"/>
    <property type="match status" value="2"/>
</dbReference>
<evidence type="ECO:0000256" key="2">
    <source>
        <dbReference type="ARBA" id="ARBA00023180"/>
    </source>
</evidence>
<keyword evidence="5" id="KW-1185">Reference proteome</keyword>
<dbReference type="PANTHER" id="PTHR22835">
    <property type="entry name" value="ZINC FINGER FYVE DOMAIN CONTAINING PROTEIN"/>
    <property type="match status" value="1"/>
</dbReference>
<organism evidence="4 5">
    <name type="scientific">Oryza sativa subsp. indica</name>
    <name type="common">Rice</name>
    <dbReference type="NCBI Taxonomy" id="39946"/>
    <lineage>
        <taxon>Eukaryota</taxon>
        <taxon>Viridiplantae</taxon>
        <taxon>Streptophyta</taxon>
        <taxon>Embryophyta</taxon>
        <taxon>Tracheophyta</taxon>
        <taxon>Spermatophyta</taxon>
        <taxon>Magnoliopsida</taxon>
        <taxon>Liliopsida</taxon>
        <taxon>Poales</taxon>
        <taxon>Poaceae</taxon>
        <taxon>BOP clade</taxon>
        <taxon>Oryzoideae</taxon>
        <taxon>Oryzeae</taxon>
        <taxon>Oryzinae</taxon>
        <taxon>Oryza</taxon>
        <taxon>Oryza sativa</taxon>
    </lineage>
</organism>
<dbReference type="OMA" id="IEYMANM"/>
<keyword evidence="2" id="KW-0325">Glycoprotein</keyword>
<protein>
    <submittedName>
        <fullName evidence="4">Uncharacterized protein</fullName>
    </submittedName>
</protein>
<dbReference type="Gramene" id="BGIOSGA002100-TA">
    <property type="protein sequence ID" value="BGIOSGA002100-PA"/>
    <property type="gene ID" value="BGIOSGA002100"/>
</dbReference>
<evidence type="ECO:0000256" key="1">
    <source>
        <dbReference type="ARBA" id="ARBA00008668"/>
    </source>
</evidence>
<proteinExistence type="inferred from homology"/>
<dbReference type="EMBL" id="CM000126">
    <property type="protein sequence ID" value="EEC70207.1"/>
    <property type="molecule type" value="Genomic_DNA"/>
</dbReference>
<dbReference type="Pfam" id="PF00657">
    <property type="entry name" value="Lipase_GDSL"/>
    <property type="match status" value="1"/>
</dbReference>
<sequence length="252" mass="26088">MGSYLPCAATSLHLLLLLASSEAAAAAAAASASLSAGGHRRYHSIFNFGDSFADTGNKPVAYAWYPLPSNVMRPPYGETFFGHPTGRSSDGRLILDLIAAGLGLPFVPPYLAHGGSFGGGANFAVAGATALDAGFFHDRDIPGAGSKFPLNTSLDVQLAWFESLMPSLCGTAQGFREDVLTVCCGGGGPYNFNESVACGGAAATACEDPSASLYFDGAHLTEAGYRHVADGWLSSINSCLCAQPHTMKLRRA</sequence>
<dbReference type="HOGENOM" id="CLU_015101_2_1_1"/>
<evidence type="ECO:0000313" key="5">
    <source>
        <dbReference type="Proteomes" id="UP000007015"/>
    </source>
</evidence>
<dbReference type="GO" id="GO:0016788">
    <property type="term" value="F:hydrolase activity, acting on ester bonds"/>
    <property type="evidence" value="ECO:0007669"/>
    <property type="project" value="InterPro"/>
</dbReference>
<dbReference type="AlphaFoldDB" id="B8AAN7"/>
<dbReference type="SUPFAM" id="SSF52266">
    <property type="entry name" value="SGNH hydrolase"/>
    <property type="match status" value="1"/>
</dbReference>
<feature type="signal peptide" evidence="3">
    <location>
        <begin position="1"/>
        <end position="23"/>
    </location>
</feature>
<dbReference type="Proteomes" id="UP000007015">
    <property type="component" value="Chromosome 1"/>
</dbReference>
<feature type="chain" id="PRO_5002867613" evidence="3">
    <location>
        <begin position="24"/>
        <end position="252"/>
    </location>
</feature>
<comment type="similarity">
    <text evidence="1">Belongs to the 'GDSL' lipolytic enzyme family.</text>
</comment>
<evidence type="ECO:0000313" key="4">
    <source>
        <dbReference type="EMBL" id="EEC70207.1"/>
    </source>
</evidence>
<name>B8AAN7_ORYSI</name>
<accession>B8AAN7</accession>
<evidence type="ECO:0000256" key="3">
    <source>
        <dbReference type="SAM" id="SignalP"/>
    </source>
</evidence>
<dbReference type="InterPro" id="IPR036514">
    <property type="entry name" value="SGNH_hydro_sf"/>
</dbReference>
<gene>
    <name evidence="4" type="ORF">OsI_00954</name>
</gene>
<keyword evidence="3" id="KW-0732">Signal</keyword>
<dbReference type="PANTHER" id="PTHR22835:SF620">
    <property type="entry name" value="OS01G0223000 PROTEIN"/>
    <property type="match status" value="1"/>
</dbReference>
<reference evidence="4 5" key="1">
    <citation type="journal article" date="2005" name="PLoS Biol.">
        <title>The genomes of Oryza sativa: a history of duplications.</title>
        <authorList>
            <person name="Yu J."/>
            <person name="Wang J."/>
            <person name="Lin W."/>
            <person name="Li S."/>
            <person name="Li H."/>
            <person name="Zhou J."/>
            <person name="Ni P."/>
            <person name="Dong W."/>
            <person name="Hu S."/>
            <person name="Zeng C."/>
            <person name="Zhang J."/>
            <person name="Zhang Y."/>
            <person name="Li R."/>
            <person name="Xu Z."/>
            <person name="Li S."/>
            <person name="Li X."/>
            <person name="Zheng H."/>
            <person name="Cong L."/>
            <person name="Lin L."/>
            <person name="Yin J."/>
            <person name="Geng J."/>
            <person name="Li G."/>
            <person name="Shi J."/>
            <person name="Liu J."/>
            <person name="Lv H."/>
            <person name="Li J."/>
            <person name="Wang J."/>
            <person name="Deng Y."/>
            <person name="Ran L."/>
            <person name="Shi X."/>
            <person name="Wang X."/>
            <person name="Wu Q."/>
            <person name="Li C."/>
            <person name="Ren X."/>
            <person name="Wang J."/>
            <person name="Wang X."/>
            <person name="Li D."/>
            <person name="Liu D."/>
            <person name="Zhang X."/>
            <person name="Ji Z."/>
            <person name="Zhao W."/>
            <person name="Sun Y."/>
            <person name="Zhang Z."/>
            <person name="Bao J."/>
            <person name="Han Y."/>
            <person name="Dong L."/>
            <person name="Ji J."/>
            <person name="Chen P."/>
            <person name="Wu S."/>
            <person name="Liu J."/>
            <person name="Xiao Y."/>
            <person name="Bu D."/>
            <person name="Tan J."/>
            <person name="Yang L."/>
            <person name="Ye C."/>
            <person name="Zhang J."/>
            <person name="Xu J."/>
            <person name="Zhou Y."/>
            <person name="Yu Y."/>
            <person name="Zhang B."/>
            <person name="Zhuang S."/>
            <person name="Wei H."/>
            <person name="Liu B."/>
            <person name="Lei M."/>
            <person name="Yu H."/>
            <person name="Li Y."/>
            <person name="Xu H."/>
            <person name="Wei S."/>
            <person name="He X."/>
            <person name="Fang L."/>
            <person name="Zhang Z."/>
            <person name="Zhang Y."/>
            <person name="Huang X."/>
            <person name="Su Z."/>
            <person name="Tong W."/>
            <person name="Li J."/>
            <person name="Tong Z."/>
            <person name="Li S."/>
            <person name="Ye J."/>
            <person name="Wang L."/>
            <person name="Fang L."/>
            <person name="Lei T."/>
            <person name="Chen C."/>
            <person name="Chen H."/>
            <person name="Xu Z."/>
            <person name="Li H."/>
            <person name="Huang H."/>
            <person name="Zhang F."/>
            <person name="Xu H."/>
            <person name="Li N."/>
            <person name="Zhao C."/>
            <person name="Li S."/>
            <person name="Dong L."/>
            <person name="Huang Y."/>
            <person name="Li L."/>
            <person name="Xi Y."/>
            <person name="Qi Q."/>
            <person name="Li W."/>
            <person name="Zhang B."/>
            <person name="Hu W."/>
            <person name="Zhang Y."/>
            <person name="Tian X."/>
            <person name="Jiao Y."/>
            <person name="Liang X."/>
            <person name="Jin J."/>
            <person name="Gao L."/>
            <person name="Zheng W."/>
            <person name="Hao B."/>
            <person name="Liu S."/>
            <person name="Wang W."/>
            <person name="Yuan L."/>
            <person name="Cao M."/>
            <person name="McDermott J."/>
            <person name="Samudrala R."/>
            <person name="Wang J."/>
            <person name="Wong G.K."/>
            <person name="Yang H."/>
        </authorList>
    </citation>
    <scope>NUCLEOTIDE SEQUENCE [LARGE SCALE GENOMIC DNA]</scope>
    <source>
        <strain evidence="5">cv. 93-11</strain>
    </source>
</reference>
<dbReference type="InterPro" id="IPR001087">
    <property type="entry name" value="GDSL"/>
</dbReference>